<dbReference type="Pfam" id="PF14338">
    <property type="entry name" value="Mrr_N"/>
    <property type="match status" value="1"/>
</dbReference>
<accession>A0A7H0JZL0</accession>
<dbReference type="InterPro" id="IPR025745">
    <property type="entry name" value="Mrr-like_N_dom"/>
</dbReference>
<keyword evidence="4" id="KW-0378">Hydrolase</keyword>
<dbReference type="PANTHER" id="PTHR30015:SF7">
    <property type="entry name" value="TYPE IV METHYL-DIRECTED RESTRICTION ENZYME ECOKMRR"/>
    <property type="match status" value="1"/>
</dbReference>
<dbReference type="Proteomes" id="UP000642876">
    <property type="component" value="Unassembled WGS sequence"/>
</dbReference>
<gene>
    <name evidence="3" type="ORF">H7348_10110</name>
    <name evidence="4" type="ORF">IAU68_01390</name>
</gene>
<evidence type="ECO:0000313" key="4">
    <source>
        <dbReference type="EMBL" id="QNP90476.1"/>
    </source>
</evidence>
<dbReference type="GO" id="GO:0003677">
    <property type="term" value="F:DNA binding"/>
    <property type="evidence" value="ECO:0007669"/>
    <property type="project" value="InterPro"/>
</dbReference>
<dbReference type="KEGG" id="cluj:IAU68_01390"/>
<dbReference type="Pfam" id="PF04471">
    <property type="entry name" value="Mrr_cat"/>
    <property type="match status" value="1"/>
</dbReference>
<evidence type="ECO:0000259" key="2">
    <source>
        <dbReference type="Pfam" id="PF14338"/>
    </source>
</evidence>
<evidence type="ECO:0000313" key="6">
    <source>
        <dbReference type="Proteomes" id="UP000642876"/>
    </source>
</evidence>
<name>A0A7H0JZL0_9CORY</name>
<dbReference type="SUPFAM" id="SSF52980">
    <property type="entry name" value="Restriction endonuclease-like"/>
    <property type="match status" value="1"/>
</dbReference>
<dbReference type="InterPro" id="IPR011856">
    <property type="entry name" value="tRNA_endonuc-like_dom_sf"/>
</dbReference>
<evidence type="ECO:0000259" key="1">
    <source>
        <dbReference type="Pfam" id="PF04471"/>
    </source>
</evidence>
<protein>
    <submittedName>
        <fullName evidence="4">Restriction endonuclease</fullName>
    </submittedName>
</protein>
<dbReference type="Gene3D" id="1.10.10.10">
    <property type="entry name" value="Winged helix-like DNA-binding domain superfamily/Winged helix DNA-binding domain"/>
    <property type="match status" value="1"/>
</dbReference>
<dbReference type="InterPro" id="IPR007560">
    <property type="entry name" value="Restrct_endonuc_IV_Mrr"/>
</dbReference>
<dbReference type="InterPro" id="IPR052906">
    <property type="entry name" value="Type_IV_Methyl-Rstrct_Enzyme"/>
</dbReference>
<dbReference type="Proteomes" id="UP000516235">
    <property type="component" value="Chromosome"/>
</dbReference>
<reference evidence="5 6" key="1">
    <citation type="submission" date="2020-08" db="EMBL/GenBank/DDBJ databases">
        <title>novel species in genus Corynebacterium.</title>
        <authorList>
            <person name="Zhang G."/>
        </authorList>
    </citation>
    <scope>NUCLEOTIDE SEQUENCE [LARGE SCALE GENOMIC DNA]</scope>
    <source>
        <strain evidence="4">Zg-917</strain>
        <strain evidence="5 6">zg-917</strain>
    </source>
</reference>
<dbReference type="GO" id="GO:0015666">
    <property type="term" value="F:restriction endodeoxyribonuclease activity"/>
    <property type="evidence" value="ECO:0007669"/>
    <property type="project" value="TreeGrafter"/>
</dbReference>
<organism evidence="4 5">
    <name type="scientific">Corynebacterium lujinxingii</name>
    <dbReference type="NCBI Taxonomy" id="2763010"/>
    <lineage>
        <taxon>Bacteria</taxon>
        <taxon>Bacillati</taxon>
        <taxon>Actinomycetota</taxon>
        <taxon>Actinomycetes</taxon>
        <taxon>Mycobacteriales</taxon>
        <taxon>Corynebacteriaceae</taxon>
        <taxon>Corynebacterium</taxon>
    </lineage>
</organism>
<feature type="domain" description="Restriction system protein Mrr-like N-terminal" evidence="2">
    <location>
        <begin position="12"/>
        <end position="93"/>
    </location>
</feature>
<keyword evidence="4" id="KW-0255">Endonuclease</keyword>
<dbReference type="AlphaFoldDB" id="A0A7H0JZL0"/>
<evidence type="ECO:0000313" key="3">
    <source>
        <dbReference type="EMBL" id="MBC3179652.1"/>
    </source>
</evidence>
<sequence>MTIDNTPTIDRFRPIVLRALNNGEEHAVRDVCEMVANHMELPQEVRSERIASGQHRYINRIHWACSALTQAGLLERPRRGHYRITDDGKEVDQRSLNEYSEKDMLEWRVWRAYQEEISQRRRADDTVPSISPSSEDLVDPVESLTAGERTFNAQTETKLRKRLQESSPEFFERAVIDVLWAMGYGGTHGEKKHVGRTRDGGIDGVIRQDALGLTNIYIQAKRYADSNKVGEPEVRNFIGSLDAKGANLGVFITTSSFQPAAEKTAAGYRHGKIVLIDGIKLTSLMLSYGVAVHKAHEFTLYEINDDFFEDDELA</sequence>
<feature type="domain" description="Restriction endonuclease type IV Mrr" evidence="1">
    <location>
        <begin position="164"/>
        <end position="285"/>
    </location>
</feature>
<dbReference type="EMBL" id="JACMYE010000008">
    <property type="protein sequence ID" value="MBC3179652.1"/>
    <property type="molecule type" value="Genomic_DNA"/>
</dbReference>
<keyword evidence="6" id="KW-1185">Reference proteome</keyword>
<dbReference type="EMBL" id="CP061032">
    <property type="protein sequence ID" value="QNP90476.1"/>
    <property type="molecule type" value="Genomic_DNA"/>
</dbReference>
<proteinExistence type="predicted"/>
<dbReference type="RefSeq" id="WP_171193291.1">
    <property type="nucleotide sequence ID" value="NZ_CP061032.1"/>
</dbReference>
<dbReference type="InterPro" id="IPR036388">
    <property type="entry name" value="WH-like_DNA-bd_sf"/>
</dbReference>
<keyword evidence="4" id="KW-0540">Nuclease</keyword>
<dbReference type="GO" id="GO:0009307">
    <property type="term" value="P:DNA restriction-modification system"/>
    <property type="evidence" value="ECO:0007669"/>
    <property type="project" value="InterPro"/>
</dbReference>
<dbReference type="InterPro" id="IPR011335">
    <property type="entry name" value="Restrct_endonuc-II-like"/>
</dbReference>
<dbReference type="PANTHER" id="PTHR30015">
    <property type="entry name" value="MRR RESTRICTION SYSTEM PROTEIN"/>
    <property type="match status" value="1"/>
</dbReference>
<evidence type="ECO:0000313" key="5">
    <source>
        <dbReference type="Proteomes" id="UP000516235"/>
    </source>
</evidence>
<dbReference type="Gene3D" id="3.40.1350.10">
    <property type="match status" value="1"/>
</dbReference>